<evidence type="ECO:0000313" key="4">
    <source>
        <dbReference type="Proteomes" id="UP000002487"/>
    </source>
</evidence>
<dbReference type="KEGG" id="mac:MA_0871"/>
<dbReference type="STRING" id="188937.MA_0871"/>
<dbReference type="InParanoid" id="Q8TSC7"/>
<protein>
    <submittedName>
        <fullName evidence="3">Uncharacterized protein</fullName>
    </submittedName>
</protein>
<dbReference type="Proteomes" id="UP000002487">
    <property type="component" value="Chromosome"/>
</dbReference>
<dbReference type="EnsemblBacteria" id="AAM04310">
    <property type="protein sequence ID" value="AAM04310"/>
    <property type="gene ID" value="MA_0871"/>
</dbReference>
<dbReference type="TCDB" id="3.A.1.33.2">
    <property type="family name" value="the atp-binding cassette (abc) superfamily"/>
</dbReference>
<feature type="transmembrane region" description="Helical" evidence="2">
    <location>
        <begin position="398"/>
        <end position="419"/>
    </location>
</feature>
<keyword evidence="2" id="KW-1133">Transmembrane helix</keyword>
<organism evidence="3 4">
    <name type="scientific">Methanosarcina acetivorans (strain ATCC 35395 / DSM 2834 / JCM 12185 / C2A)</name>
    <dbReference type="NCBI Taxonomy" id="188937"/>
    <lineage>
        <taxon>Archaea</taxon>
        <taxon>Methanobacteriati</taxon>
        <taxon>Methanobacteriota</taxon>
        <taxon>Stenosarchaea group</taxon>
        <taxon>Methanomicrobia</taxon>
        <taxon>Methanosarcinales</taxon>
        <taxon>Methanosarcinaceae</taxon>
        <taxon>Methanosarcina</taxon>
    </lineage>
</organism>
<feature type="transmembrane region" description="Helical" evidence="2">
    <location>
        <begin position="334"/>
        <end position="355"/>
    </location>
</feature>
<name>Q8TSC7_METAC</name>
<keyword evidence="2" id="KW-0812">Transmembrane</keyword>
<feature type="transmembrane region" description="Helical" evidence="2">
    <location>
        <begin position="367"/>
        <end position="392"/>
    </location>
</feature>
<feature type="compositionally biased region" description="Basic residues" evidence="1">
    <location>
        <begin position="1"/>
        <end position="15"/>
    </location>
</feature>
<evidence type="ECO:0000256" key="1">
    <source>
        <dbReference type="SAM" id="MobiDB-lite"/>
    </source>
</evidence>
<keyword evidence="4" id="KW-1185">Reference proteome</keyword>
<evidence type="ECO:0000313" key="3">
    <source>
        <dbReference type="EMBL" id="AAM04310.1"/>
    </source>
</evidence>
<feature type="transmembrane region" description="Helical" evidence="2">
    <location>
        <begin position="431"/>
        <end position="450"/>
    </location>
</feature>
<feature type="transmembrane region" description="Helical" evidence="2">
    <location>
        <begin position="519"/>
        <end position="539"/>
    </location>
</feature>
<dbReference type="HOGENOM" id="CLU_519374_0_0_2"/>
<feature type="transmembrane region" description="Helical" evidence="2">
    <location>
        <begin position="456"/>
        <end position="475"/>
    </location>
</feature>
<feature type="transmembrane region" description="Helical" evidence="2">
    <location>
        <begin position="487"/>
        <end position="513"/>
    </location>
</feature>
<reference evidence="3 4" key="1">
    <citation type="journal article" date="2002" name="Genome Res.">
        <title>The genome of Methanosarcina acetivorans reveals extensive metabolic and physiological diversity.</title>
        <authorList>
            <person name="Galagan J.E."/>
            <person name="Nusbaum C."/>
            <person name="Roy A."/>
            <person name="Endrizzi M.G."/>
            <person name="Macdonald P."/>
            <person name="FitzHugh W."/>
            <person name="Calvo S."/>
            <person name="Engels R."/>
            <person name="Smirnov S."/>
            <person name="Atnoor D."/>
            <person name="Brown A."/>
            <person name="Allen N."/>
            <person name="Naylor J."/>
            <person name="Stange-Thomann N."/>
            <person name="DeArellano K."/>
            <person name="Johnson R."/>
            <person name="Linton L."/>
            <person name="McEwan P."/>
            <person name="McKernan K."/>
            <person name="Talamas J."/>
            <person name="Tirrell A."/>
            <person name="Ye W."/>
            <person name="Zimmer A."/>
            <person name="Barber R.D."/>
            <person name="Cann I."/>
            <person name="Graham D.E."/>
            <person name="Grahame D.A."/>
            <person name="Guss A."/>
            <person name="Hedderich R."/>
            <person name="Ingram-Smith C."/>
            <person name="Kuettner C.H."/>
            <person name="Krzycki J.A."/>
            <person name="Leigh J.A."/>
            <person name="Li W."/>
            <person name="Liu J."/>
            <person name="Mukhopadhyay B."/>
            <person name="Reeve J.N."/>
            <person name="Smith K."/>
            <person name="Springer T.A."/>
            <person name="Umayam L.A."/>
            <person name="White O."/>
            <person name="White R.H."/>
            <person name="de Macario E.C."/>
            <person name="Ferry J.G."/>
            <person name="Jarrell K.F."/>
            <person name="Jing H."/>
            <person name="Macario A.J.L."/>
            <person name="Paulsen I."/>
            <person name="Pritchett M."/>
            <person name="Sowers K.R."/>
            <person name="Swanson R.V."/>
            <person name="Zinder S.H."/>
            <person name="Lander E."/>
            <person name="Metcalf W.W."/>
            <person name="Birren B."/>
        </authorList>
    </citation>
    <scope>NUCLEOTIDE SEQUENCE [LARGE SCALE GENOMIC DNA]</scope>
    <source>
        <strain evidence="4">ATCC 35395 / DSM 2834 / JCM 12185 / C2A</strain>
    </source>
</reference>
<feature type="region of interest" description="Disordered" evidence="1">
    <location>
        <begin position="1"/>
        <end position="20"/>
    </location>
</feature>
<dbReference type="AlphaFoldDB" id="Q8TSC7"/>
<dbReference type="EMBL" id="AE010299">
    <property type="protein sequence ID" value="AAM04310.1"/>
    <property type="molecule type" value="Genomic_DNA"/>
</dbReference>
<evidence type="ECO:0000256" key="2">
    <source>
        <dbReference type="SAM" id="Phobius"/>
    </source>
</evidence>
<accession>Q8TSC7</accession>
<gene>
    <name evidence="3" type="ordered locus">MA_0871</name>
</gene>
<sequence length="550" mass="60981">MKMSRTGRRRCRKSGKFSNKEKGSRMKNIIIFLLVLGLAIQPAAALGQAEDFEPEDMTTFLIQVPHGVEGNGLAVGGSNLSAYVFFESYYEGNMNVTVELDFPEGFVLQDKTVHSFLLRTEYDDWYRLVDFYVPADLPSGTYNITATALVEVGEKQHTIVRKTRLKVASKEEVAEEIEVSGLTVPSDEDGYGDPSHPASTLVIRETSPALKKLLKVTDLKIDREELTSTYIGVELSNRGDSKVPVVITYDILDIKTGEPVKAFKPAIMGMDADTFCYATLTLDPESSSLVSLPLYISENAMGGEYLLRVKVKLTGSDWVAVTKDQKITAISRKWGPIIITLVSTLLGLTATGFFFSRPEQIMDRFKTRNLVLIALFGTVSFAAINLPMTILWELSHAIFGPFSFLFTGLFHEVLLYMLIASLVVLIPKPGVVSLFMLVRFLLGGFITGSFTPITFITMSLSAILLEGLMYAAGITGKNPNPENRFRMGIVCGIADMASGYASFSVWMVLYRLFYSDWYIMANILIDGFLYTFIGAWFGISLGNRLKKVAE</sequence>
<keyword evidence="2" id="KW-0472">Membrane</keyword>
<proteinExistence type="predicted"/>